<feature type="region of interest" description="Disordered" evidence="1">
    <location>
        <begin position="668"/>
        <end position="699"/>
    </location>
</feature>
<feature type="region of interest" description="Disordered" evidence="1">
    <location>
        <begin position="569"/>
        <end position="590"/>
    </location>
</feature>
<evidence type="ECO:0000256" key="1">
    <source>
        <dbReference type="SAM" id="MobiDB-lite"/>
    </source>
</evidence>
<feature type="compositionally biased region" description="Low complexity" evidence="1">
    <location>
        <begin position="689"/>
        <end position="699"/>
    </location>
</feature>
<keyword evidence="3" id="KW-1185">Reference proteome</keyword>
<name>A0ABQ5K5Z2_9EUKA</name>
<sequence length="1262" mass="139352">MFQSDQHLWRAQKVSNTSYGQVKFIESCRNEGFVFVVHDSGKICFYSGRITTPLYTFPSMFPEVSALKYLPQHDLIITIETEIEEQQSKQGGKKPALVPVPKSYLCFYLAWQNSDGKPAKYIPSPISDPFSPVTLPFASSSFCCYSLPIPSSMCSLHICDNSVIIGGGSSIVAILLSTSQHILSTELLWSMTLPNDIDERDPTNPMSIYASCSSSSSISDVSLINDILAVCSGSCVYCYHMVRPSSYDFSDVSLPQSTQPPSEVDEDLDIFTMHKSPSYIHSFTPLSLASPYISAEHVFHVSSYAPLNMCVGIDECEHSVRKMQDLLGVSIIQREEEWDEEDEEDLPSHDITSSQKDLMNPTSQSQQNSIVSTFVCIFCGNYISYNVLASQHTLSSSNRSNSLSHTHFSYPLPNSINCVAYLTGMLLCGCNNTILSILPHEKLSICGRKDFPQGSIEEIAICKRDIYIVLKKKESSQSSKATDWVMEASREADIVIAPSLIITWENVRQHVGKKPNESEDDVLNTYKGILSVFMVCLFDNLCKITTEKQISETITHVCGEIIKRESIRERSKTASKSTSSSPTSTSSSIHPHSFLLSSFASLVFLAISSSSSISPFNSLASFSTIPQPLHQTTSTALIRGCLRKFMGISSGSGSTLLPDVVGHVCGISDNPNEDDNKLHQEIDSEESESGSSSYPSISSVSSSVSSHSIHHKSPVQDSNIISNLIESCVSDLFRQENSSHPSISNVHSLPNDLPFIFTLIVICQMGAMVAKRPTTISRLFETVGLYIHPSYYTGLDSSLLSSTHKSDVKHGKESSKSVVSECTQECCENISPIQHIQQCICLISDHCNPSTIFSLINITRVFFTCSITSVSLEHFLNNEGKGLLARKLGECVCMSIHEKVKTISAHSKKSQIPAISQIEPIGSNPVDPIRSFSSSLFMSLVHALSKAAVSTMLDMVHVICDKLIEYIDCRIEDESGRIRSRIQAELLLIIEGLLSILYVHYAHMMPSRLLEILSSTLVTLMKSHKETQELVQVDVPNSLPFSLPQRQLLLGRICRNDDDLRSLVKHYAAVNGPLFKPYVGLGFIYCYYCHISSISPLTCFQVCFSDVLHLPPPSVSHQSSLSSSSSFISPLLPLLMRFSHNTRLQMGSLAVCAVCSVHITQRCVQDLLTVFKETREKIIALSGSEQDLSKCFSSCIRTLSLPPFSLSLGELNDLLEFCDEAETRKIRAERASVLLAGCVSEDEKGIDGLRNCVSVLAEHFHE</sequence>
<comment type="caution">
    <text evidence="2">The sequence shown here is derived from an EMBL/GenBank/DDBJ whole genome shotgun (WGS) entry which is preliminary data.</text>
</comment>
<proteinExistence type="predicted"/>
<protein>
    <submittedName>
        <fullName evidence="2">Uncharacterized protein</fullName>
    </submittedName>
</protein>
<feature type="region of interest" description="Disordered" evidence="1">
    <location>
        <begin position="337"/>
        <end position="364"/>
    </location>
</feature>
<gene>
    <name evidence="2" type="ORF">ADUPG1_000342</name>
</gene>
<feature type="compositionally biased region" description="Low complexity" evidence="1">
    <location>
        <begin position="574"/>
        <end position="590"/>
    </location>
</feature>
<evidence type="ECO:0000313" key="2">
    <source>
        <dbReference type="EMBL" id="GKT27992.1"/>
    </source>
</evidence>
<organism evidence="2 3">
    <name type="scientific">Aduncisulcus paluster</name>
    <dbReference type="NCBI Taxonomy" id="2918883"/>
    <lineage>
        <taxon>Eukaryota</taxon>
        <taxon>Metamonada</taxon>
        <taxon>Carpediemonas-like organisms</taxon>
        <taxon>Aduncisulcus</taxon>
    </lineage>
</organism>
<feature type="compositionally biased region" description="Polar residues" evidence="1">
    <location>
        <begin position="350"/>
        <end position="364"/>
    </location>
</feature>
<dbReference type="EMBL" id="BQXS01000117">
    <property type="protein sequence ID" value="GKT27992.1"/>
    <property type="molecule type" value="Genomic_DNA"/>
</dbReference>
<dbReference type="Proteomes" id="UP001057375">
    <property type="component" value="Unassembled WGS sequence"/>
</dbReference>
<evidence type="ECO:0000313" key="3">
    <source>
        <dbReference type="Proteomes" id="UP001057375"/>
    </source>
</evidence>
<accession>A0ABQ5K5Z2</accession>
<reference evidence="2" key="1">
    <citation type="submission" date="2022-03" db="EMBL/GenBank/DDBJ databases">
        <title>Draft genome sequence of Aduncisulcus paluster, a free-living microaerophilic Fornicata.</title>
        <authorList>
            <person name="Yuyama I."/>
            <person name="Kume K."/>
            <person name="Tamura T."/>
            <person name="Inagaki Y."/>
            <person name="Hashimoto T."/>
        </authorList>
    </citation>
    <scope>NUCLEOTIDE SEQUENCE</scope>
    <source>
        <strain evidence="2">NY0171</strain>
    </source>
</reference>